<accession>A0ABX8UE57</accession>
<feature type="transmembrane region" description="Helical" evidence="1">
    <location>
        <begin position="80"/>
        <end position="98"/>
    </location>
</feature>
<evidence type="ECO:0000313" key="3">
    <source>
        <dbReference type="Proteomes" id="UP000826462"/>
    </source>
</evidence>
<proteinExistence type="predicted"/>
<feature type="transmembrane region" description="Helical" evidence="1">
    <location>
        <begin position="147"/>
        <end position="166"/>
    </location>
</feature>
<dbReference type="Proteomes" id="UP000826462">
    <property type="component" value="Chromosome 1"/>
</dbReference>
<keyword evidence="1" id="KW-0472">Membrane</keyword>
<reference evidence="2 3" key="1">
    <citation type="submission" date="2021-07" db="EMBL/GenBank/DDBJ databases">
        <title>Paraburkholderia edwinii protects Aspergillus sp. from phenazines by acting as a toxin sponge.</title>
        <authorList>
            <person name="Dahlstrom K.M."/>
            <person name="Newman D.K."/>
        </authorList>
    </citation>
    <scope>NUCLEOTIDE SEQUENCE [LARGE SCALE GENOMIC DNA]</scope>
    <source>
        <strain evidence="2 3">Pe01</strain>
    </source>
</reference>
<sequence length="171" mass="18069">MKSLAHASHPTWYKSLCATACRAVPSGLIAGLFAAGTACARSVSEGGSAFAPVNAVTHCLWPRRALRQRGFSLRHTVTGFAIHEASAIFWAMLFETLIGRMPDARQRQQPVATAAAAAATAATAYAVDYKVVPPRLTPGFEVRLSGKSLAAVYVALGAGLFVAAMLRRPSR</sequence>
<name>A0ABX8UE57_9BURK</name>
<gene>
    <name evidence="2" type="ORF">KZJ38_11210</name>
</gene>
<keyword evidence="1" id="KW-0812">Transmembrane</keyword>
<protein>
    <submittedName>
        <fullName evidence="2">Uncharacterized protein</fullName>
    </submittedName>
</protein>
<dbReference type="RefSeq" id="WP_219795982.1">
    <property type="nucleotide sequence ID" value="NZ_CP080095.1"/>
</dbReference>
<evidence type="ECO:0000256" key="1">
    <source>
        <dbReference type="SAM" id="Phobius"/>
    </source>
</evidence>
<evidence type="ECO:0000313" key="2">
    <source>
        <dbReference type="EMBL" id="QYD66988.1"/>
    </source>
</evidence>
<keyword evidence="1" id="KW-1133">Transmembrane helix</keyword>
<organism evidence="2 3">
    <name type="scientific">Paraburkholderia edwinii</name>
    <dbReference type="NCBI Taxonomy" id="2861782"/>
    <lineage>
        <taxon>Bacteria</taxon>
        <taxon>Pseudomonadati</taxon>
        <taxon>Pseudomonadota</taxon>
        <taxon>Betaproteobacteria</taxon>
        <taxon>Burkholderiales</taxon>
        <taxon>Burkholderiaceae</taxon>
        <taxon>Paraburkholderia</taxon>
    </lineage>
</organism>
<keyword evidence="3" id="KW-1185">Reference proteome</keyword>
<dbReference type="EMBL" id="CP080095">
    <property type="protein sequence ID" value="QYD66988.1"/>
    <property type="molecule type" value="Genomic_DNA"/>
</dbReference>